<dbReference type="Gene3D" id="2.60.40.10">
    <property type="entry name" value="Immunoglobulins"/>
    <property type="match status" value="4"/>
</dbReference>
<reference evidence="5" key="1">
    <citation type="submission" date="2025-05" db="UniProtKB">
        <authorList>
            <consortium name="RefSeq"/>
        </authorList>
    </citation>
    <scope>NUCLEOTIDE SEQUENCE [LARGE SCALE GENOMIC DNA]</scope>
</reference>
<dbReference type="KEGG" id="pvt:110084665"/>
<dbReference type="InterPro" id="IPR007110">
    <property type="entry name" value="Ig-like_dom"/>
</dbReference>
<dbReference type="CTD" id="3902"/>
<feature type="domain" description="Ig-like" evidence="4">
    <location>
        <begin position="332"/>
        <end position="408"/>
    </location>
</feature>
<feature type="signal peptide" evidence="3">
    <location>
        <begin position="1"/>
        <end position="19"/>
    </location>
</feature>
<dbReference type="PANTHER" id="PTHR11422:SF12">
    <property type="entry name" value="MICROFIBRIL-ASSOCIATED GLYCOPROTEIN 3"/>
    <property type="match status" value="1"/>
</dbReference>
<dbReference type="InterPro" id="IPR036179">
    <property type="entry name" value="Ig-like_dom_sf"/>
</dbReference>
<evidence type="ECO:0000259" key="4">
    <source>
        <dbReference type="PROSITE" id="PS50835"/>
    </source>
</evidence>
<dbReference type="Proteomes" id="UP001652642">
    <property type="component" value="Chromosome 2"/>
</dbReference>
<dbReference type="GO" id="GO:0009897">
    <property type="term" value="C:external side of plasma membrane"/>
    <property type="evidence" value="ECO:0007669"/>
    <property type="project" value="TreeGrafter"/>
</dbReference>
<dbReference type="GO" id="GO:0042289">
    <property type="term" value="F:MHC class II protein binding"/>
    <property type="evidence" value="ECO:0007669"/>
    <property type="project" value="TreeGrafter"/>
</dbReference>
<keyword evidence="1" id="KW-0393">Immunoglobulin domain</keyword>
<keyword evidence="2" id="KW-1133">Transmembrane helix</keyword>
<keyword evidence="2" id="KW-0472">Membrane</keyword>
<dbReference type="GO" id="GO:0035723">
    <property type="term" value="P:interleukin-15-mediated signaling pathway"/>
    <property type="evidence" value="ECO:0007669"/>
    <property type="project" value="TreeGrafter"/>
</dbReference>
<dbReference type="SMART" id="SM00409">
    <property type="entry name" value="IG"/>
    <property type="match status" value="4"/>
</dbReference>
<accession>A0A6J0UKS0</accession>
<dbReference type="AlphaFoldDB" id="A0A6J0UKS0"/>
<feature type="domain" description="Ig-like" evidence="4">
    <location>
        <begin position="249"/>
        <end position="324"/>
    </location>
</feature>
<dbReference type="RefSeq" id="XP_020659860.2">
    <property type="nucleotide sequence ID" value="XM_020804201.2"/>
</dbReference>
<dbReference type="GO" id="GO:0045121">
    <property type="term" value="C:membrane raft"/>
    <property type="evidence" value="ECO:0007669"/>
    <property type="project" value="TreeGrafter"/>
</dbReference>
<keyword evidence="5" id="KW-1185">Reference proteome</keyword>
<reference evidence="6" key="2">
    <citation type="submission" date="2025-08" db="UniProtKB">
        <authorList>
            <consortium name="RefSeq"/>
        </authorList>
    </citation>
    <scope>IDENTIFICATION</scope>
</reference>
<feature type="chain" id="PRO_5046846508" evidence="3">
    <location>
        <begin position="20"/>
        <end position="498"/>
    </location>
</feature>
<dbReference type="SUPFAM" id="SSF48726">
    <property type="entry name" value="Immunoglobulin"/>
    <property type="match status" value="4"/>
</dbReference>
<dbReference type="OrthoDB" id="9937043at2759"/>
<name>A0A6J0UKS0_9SAUR</name>
<dbReference type="PANTHER" id="PTHR11422">
    <property type="entry name" value="T-CELL SURFACE GLYCOPROTEIN CD4"/>
    <property type="match status" value="1"/>
</dbReference>
<evidence type="ECO:0000313" key="5">
    <source>
        <dbReference type="Proteomes" id="UP001652642"/>
    </source>
</evidence>
<dbReference type="InParanoid" id="A0A6J0UKS0"/>
<dbReference type="GO" id="GO:0042110">
    <property type="term" value="P:T cell activation"/>
    <property type="evidence" value="ECO:0007669"/>
    <property type="project" value="TreeGrafter"/>
</dbReference>
<evidence type="ECO:0000313" key="6">
    <source>
        <dbReference type="RefSeq" id="XP_020659860.2"/>
    </source>
</evidence>
<evidence type="ECO:0000256" key="3">
    <source>
        <dbReference type="SAM" id="SignalP"/>
    </source>
</evidence>
<dbReference type="CDD" id="cd00096">
    <property type="entry name" value="Ig"/>
    <property type="match status" value="1"/>
</dbReference>
<sequence>MNSGFLFWTLALSLQLTNARNIAGAPGEEYKVWAKDGSQAILPCILSPQKLKSTWRQLYKGLVVRWVWHGDSSHKRRRLVLKMEPTGLKKMGLFTKHRTTVWDPGFLRGNFSLQIDPLLKEDAGIYEALVKYGRNLWRCKVKLGVVTVAASPPGPLVESEAVKLSCSSTHPEKPTKIRWFHADVLVHPVTGRFIPLDHSLSISRLVSSDSGPWVCELSFASGERIYATHNLQVIGFAETMVSVVYTAAGSDAHLPCALNYNPTDYGISKVAFHWSYMAREEIRAMPIPSHGRNRHFSLHLPVVGLEDAGQYLCEITLQDTTTITKNVTLAVMTVTTNTEAAVVTEGSHLLLTCNLSYHTGNEQFQWRQLGFGSWPAAASSPAEVSSWESTLEFPAVSLNDGGTWECSVYGPDGQLGSIQYHLEIAGTQTSSSQPVNVKVIPGLILAFVVLVALVLALTLLRKRKASPNFPALDRMVPTLREKGVESGDQEEKVLKIEY</sequence>
<proteinExistence type="predicted"/>
<feature type="transmembrane region" description="Helical" evidence="2">
    <location>
        <begin position="439"/>
        <end position="460"/>
    </location>
</feature>
<dbReference type="GO" id="GO:0070374">
    <property type="term" value="P:positive regulation of ERK1 and ERK2 cascade"/>
    <property type="evidence" value="ECO:0007669"/>
    <property type="project" value="TreeGrafter"/>
</dbReference>
<evidence type="ECO:0000256" key="1">
    <source>
        <dbReference type="ARBA" id="ARBA00023319"/>
    </source>
</evidence>
<feature type="domain" description="Ig-like" evidence="4">
    <location>
        <begin position="158"/>
        <end position="232"/>
    </location>
</feature>
<organism evidence="5 6">
    <name type="scientific">Pogona vitticeps</name>
    <name type="common">central bearded dragon</name>
    <dbReference type="NCBI Taxonomy" id="103695"/>
    <lineage>
        <taxon>Eukaryota</taxon>
        <taxon>Metazoa</taxon>
        <taxon>Chordata</taxon>
        <taxon>Craniata</taxon>
        <taxon>Vertebrata</taxon>
        <taxon>Euteleostomi</taxon>
        <taxon>Lepidosauria</taxon>
        <taxon>Squamata</taxon>
        <taxon>Bifurcata</taxon>
        <taxon>Unidentata</taxon>
        <taxon>Episquamata</taxon>
        <taxon>Toxicofera</taxon>
        <taxon>Iguania</taxon>
        <taxon>Acrodonta</taxon>
        <taxon>Agamidae</taxon>
        <taxon>Amphibolurinae</taxon>
        <taxon>Pogona</taxon>
    </lineage>
</organism>
<evidence type="ECO:0000256" key="2">
    <source>
        <dbReference type="SAM" id="Phobius"/>
    </source>
</evidence>
<dbReference type="GeneID" id="110084665"/>
<protein>
    <submittedName>
        <fullName evidence="6">Lymphocyte activation gene 3 protein</fullName>
    </submittedName>
</protein>
<dbReference type="PROSITE" id="PS50835">
    <property type="entry name" value="IG_LIKE"/>
    <property type="match status" value="3"/>
</dbReference>
<dbReference type="InterPro" id="IPR013783">
    <property type="entry name" value="Ig-like_fold"/>
</dbReference>
<keyword evidence="3" id="KW-0732">Signal</keyword>
<gene>
    <name evidence="6" type="primary">LAG3</name>
</gene>
<dbReference type="Pfam" id="PF00047">
    <property type="entry name" value="ig"/>
    <property type="match status" value="1"/>
</dbReference>
<dbReference type="InterPro" id="IPR013151">
    <property type="entry name" value="Immunoglobulin_dom"/>
</dbReference>
<dbReference type="GO" id="GO:1990782">
    <property type="term" value="F:protein tyrosine kinase binding"/>
    <property type="evidence" value="ECO:0007669"/>
    <property type="project" value="TreeGrafter"/>
</dbReference>
<dbReference type="InterPro" id="IPR003599">
    <property type="entry name" value="Ig_sub"/>
</dbReference>
<keyword evidence="2" id="KW-0812">Transmembrane</keyword>